<protein>
    <submittedName>
        <fullName evidence="1">Uncharacterized protein</fullName>
    </submittedName>
</protein>
<dbReference type="Proteomes" id="UP001054945">
    <property type="component" value="Unassembled WGS sequence"/>
</dbReference>
<sequence>MLSFKKTLPILVWNLNIFRMRSIKPPKEYFLSGLQGQNGRVTLSSFSLRCRFLRDKCVVVSLELKIWSYFINRTFFPLSYCLPFVLWLHQKQILAFSHTTSWNSATIFIAVANSDK</sequence>
<organism evidence="1 2">
    <name type="scientific">Caerostris extrusa</name>
    <name type="common">Bark spider</name>
    <name type="synonym">Caerostris bankana</name>
    <dbReference type="NCBI Taxonomy" id="172846"/>
    <lineage>
        <taxon>Eukaryota</taxon>
        <taxon>Metazoa</taxon>
        <taxon>Ecdysozoa</taxon>
        <taxon>Arthropoda</taxon>
        <taxon>Chelicerata</taxon>
        <taxon>Arachnida</taxon>
        <taxon>Araneae</taxon>
        <taxon>Araneomorphae</taxon>
        <taxon>Entelegynae</taxon>
        <taxon>Araneoidea</taxon>
        <taxon>Araneidae</taxon>
        <taxon>Caerostris</taxon>
    </lineage>
</organism>
<evidence type="ECO:0000313" key="1">
    <source>
        <dbReference type="EMBL" id="GIX71835.1"/>
    </source>
</evidence>
<name>A0AAV4MIZ2_CAEEX</name>
<dbReference type="AlphaFoldDB" id="A0AAV4MIZ2"/>
<proteinExistence type="predicted"/>
<keyword evidence="2" id="KW-1185">Reference proteome</keyword>
<reference evidence="1 2" key="1">
    <citation type="submission" date="2021-06" db="EMBL/GenBank/DDBJ databases">
        <title>Caerostris extrusa draft genome.</title>
        <authorList>
            <person name="Kono N."/>
            <person name="Arakawa K."/>
        </authorList>
    </citation>
    <scope>NUCLEOTIDE SEQUENCE [LARGE SCALE GENOMIC DNA]</scope>
</reference>
<comment type="caution">
    <text evidence="1">The sequence shown here is derived from an EMBL/GenBank/DDBJ whole genome shotgun (WGS) entry which is preliminary data.</text>
</comment>
<evidence type="ECO:0000313" key="2">
    <source>
        <dbReference type="Proteomes" id="UP001054945"/>
    </source>
</evidence>
<dbReference type="EMBL" id="BPLR01002257">
    <property type="protein sequence ID" value="GIX71835.1"/>
    <property type="molecule type" value="Genomic_DNA"/>
</dbReference>
<accession>A0AAV4MIZ2</accession>
<gene>
    <name evidence="1" type="ORF">CEXT_541961</name>
</gene>